<gene>
    <name evidence="3" type="ORF">EKJ_23980</name>
</gene>
<organism evidence="3 4">
    <name type="scientific">Qipengyuania flava</name>
    <dbReference type="NCBI Taxonomy" id="192812"/>
    <lineage>
        <taxon>Bacteria</taxon>
        <taxon>Pseudomonadati</taxon>
        <taxon>Pseudomonadota</taxon>
        <taxon>Alphaproteobacteria</taxon>
        <taxon>Sphingomonadales</taxon>
        <taxon>Erythrobacteraceae</taxon>
        <taxon>Qipengyuania</taxon>
    </lineage>
</organism>
<dbReference type="RefSeq" id="WP_130587022.1">
    <property type="nucleotide sequence ID" value="NZ_AP019389.1"/>
</dbReference>
<feature type="compositionally biased region" description="Basic and acidic residues" evidence="1">
    <location>
        <begin position="43"/>
        <end position="56"/>
    </location>
</feature>
<dbReference type="Proteomes" id="UP000290057">
    <property type="component" value="Chromosome"/>
</dbReference>
<dbReference type="EMBL" id="AP019389">
    <property type="protein sequence ID" value="BBI21551.1"/>
    <property type="molecule type" value="Genomic_DNA"/>
</dbReference>
<proteinExistence type="predicted"/>
<evidence type="ECO:0000256" key="2">
    <source>
        <dbReference type="SAM" id="SignalP"/>
    </source>
</evidence>
<evidence type="ECO:0000313" key="4">
    <source>
        <dbReference type="Proteomes" id="UP000290057"/>
    </source>
</evidence>
<protein>
    <recommendedName>
        <fullName evidence="5">DUF4852 domain-containing protein</fullName>
    </recommendedName>
</protein>
<feature type="region of interest" description="Disordered" evidence="1">
    <location>
        <begin position="24"/>
        <end position="59"/>
    </location>
</feature>
<sequence length="376" mass="41728">MRFMSSGPSAFLVSAAVALAGCSPNAGSESSDAAPEAALAVGDAEKAQTDTGRSKNDLFVSGPRRSGELDLNATNLAYLYHRMSGEPASLARMMTKPLGMRFDNEFARRRFLEENFDEFTDLVDEAVAAETYLVELNGRLEDYDFDREGFPIHGLFDRTMVSFIASESGSEGLDFALALEGTGEMSFLPMSPEEAESLSNSRNSRSVDLEVAFTPIEAGWEQVRSDQKRTVRAKAYRVRVLSRDGNEIGKITSDAQPSNAPLRLYADNPFAKTKLTNPWSADNAPEAVLNRYAWIIDERWQMSNYSDGDKFDEAMSLNGSSAGGCVDQFGYSECQRISERRSDFIARCTQSVPEQRKRDCYSIRRLPYTRQEADAL</sequence>
<feature type="signal peptide" evidence="2">
    <location>
        <begin position="1"/>
        <end position="20"/>
    </location>
</feature>
<feature type="chain" id="PRO_5019331842" description="DUF4852 domain-containing protein" evidence="2">
    <location>
        <begin position="21"/>
        <end position="376"/>
    </location>
</feature>
<reference evidence="3 4" key="1">
    <citation type="submission" date="2019-01" db="EMBL/GenBank/DDBJ databases">
        <title>Complete genome sequence of Erythrobacter flavus KJ5.</title>
        <authorList>
            <person name="Kanesaki Y."/>
            <person name="Brotosudarmo T."/>
            <person name="Moriuchi R."/>
            <person name="Awai K."/>
        </authorList>
    </citation>
    <scope>NUCLEOTIDE SEQUENCE [LARGE SCALE GENOMIC DNA]</scope>
    <source>
        <strain evidence="3 4">KJ5</strain>
    </source>
</reference>
<accession>A0A3T1CKQ2</accession>
<dbReference type="AlphaFoldDB" id="A0A3T1CKQ2"/>
<name>A0A3T1CKQ2_9SPHN</name>
<keyword evidence="4" id="KW-1185">Reference proteome</keyword>
<keyword evidence="2" id="KW-0732">Signal</keyword>
<evidence type="ECO:0000313" key="3">
    <source>
        <dbReference type="EMBL" id="BBI21551.1"/>
    </source>
</evidence>
<evidence type="ECO:0000256" key="1">
    <source>
        <dbReference type="SAM" id="MobiDB-lite"/>
    </source>
</evidence>
<evidence type="ECO:0008006" key="5">
    <source>
        <dbReference type="Google" id="ProtNLM"/>
    </source>
</evidence>
<dbReference type="PROSITE" id="PS51257">
    <property type="entry name" value="PROKAR_LIPOPROTEIN"/>
    <property type="match status" value="1"/>
</dbReference>